<reference evidence="14" key="2">
    <citation type="submission" date="2025-08" db="UniProtKB">
        <authorList>
            <consortium name="Ensembl"/>
        </authorList>
    </citation>
    <scope>IDENTIFICATION</scope>
</reference>
<dbReference type="InterPro" id="IPR013162">
    <property type="entry name" value="CD80_C2-set"/>
</dbReference>
<evidence type="ECO:0000256" key="10">
    <source>
        <dbReference type="ARBA" id="ARBA00041781"/>
    </source>
</evidence>
<keyword evidence="7" id="KW-1015">Disulfide bond</keyword>
<evidence type="ECO:0000313" key="14">
    <source>
        <dbReference type="Ensembl" id="ENSMMDP00005048812.1"/>
    </source>
</evidence>
<comment type="similarity">
    <text evidence="8">Belongs to the immunoglobulin superfamily. SIGLEC (sialic acid binding Ig-like lectin) family.</text>
</comment>
<evidence type="ECO:0000256" key="1">
    <source>
        <dbReference type="ARBA" id="ARBA00004479"/>
    </source>
</evidence>
<dbReference type="Pfam" id="PF13927">
    <property type="entry name" value="Ig_3"/>
    <property type="match status" value="2"/>
</dbReference>
<comment type="function">
    <text evidence="11">Most highly expressed siglec (sialic acid-binding immunoglobulin-like lectin) on B-cells that plays a role in various aspects of B-cell biology including differentiation, antigen presentation, and trafficking to bone marrow. Binds to alpha 2,6-linked sialic acid residues of surface molecules such as CD22 itself, CD45 and IgM in a cis configuration. Can also bind to ligands on other cells as an adhesion molecule in a trans configuration. Acts as an inhibitory coreceptor on the surface of B-cells and inhibits B-cell receptor induced signaling, characterized by inhibition of the calcium mobilization and cellular activation. Mechanistically, the immunoreceptor tyrosine-based inhibitory motif domain is phosphorylated by the Src kinase LYN, which in turn leads to the recruitment of the protein tyrosine phosphatase 1/PTPN6, leading to the negative regulation of BCR signaling. If this negative signaling from is of sufficient strength, apoptosis of the B-cell can be induced.</text>
</comment>
<evidence type="ECO:0000256" key="5">
    <source>
        <dbReference type="ARBA" id="ARBA00022989"/>
    </source>
</evidence>
<keyword evidence="5" id="KW-1133">Transmembrane helix</keyword>
<proteinExistence type="inferred from homology"/>
<dbReference type="GO" id="GO:0030246">
    <property type="term" value="F:carbohydrate binding"/>
    <property type="evidence" value="ECO:0007669"/>
    <property type="project" value="UniProtKB-KW"/>
</dbReference>
<keyword evidence="15" id="KW-1185">Reference proteome</keyword>
<evidence type="ECO:0000256" key="4">
    <source>
        <dbReference type="ARBA" id="ARBA00022889"/>
    </source>
</evidence>
<dbReference type="InterPro" id="IPR056386">
    <property type="entry name" value="Ig_CD22"/>
</dbReference>
<dbReference type="SMART" id="SM00408">
    <property type="entry name" value="IGc2"/>
    <property type="match status" value="2"/>
</dbReference>
<keyword evidence="3" id="KW-0430">Lectin</keyword>
<keyword evidence="2" id="KW-0812">Transmembrane</keyword>
<dbReference type="Pfam" id="PF24518">
    <property type="entry name" value="Ig_CD22"/>
    <property type="match status" value="1"/>
</dbReference>
<dbReference type="Proteomes" id="UP000472263">
    <property type="component" value="Chromosome 16"/>
</dbReference>
<dbReference type="InterPro" id="IPR003598">
    <property type="entry name" value="Ig_sub2"/>
</dbReference>
<feature type="domain" description="Ig-like" evidence="13">
    <location>
        <begin position="205"/>
        <end position="284"/>
    </location>
</feature>
<accession>A0A668A651</accession>
<evidence type="ECO:0000256" key="12">
    <source>
        <dbReference type="ARBA" id="ARBA00046458"/>
    </source>
</evidence>
<comment type="subcellular location">
    <subcellularLocation>
        <location evidence="1">Membrane</location>
        <topology evidence="1">Single-pass type I membrane protein</topology>
    </subcellularLocation>
</comment>
<evidence type="ECO:0000256" key="6">
    <source>
        <dbReference type="ARBA" id="ARBA00023136"/>
    </source>
</evidence>
<reference evidence="14" key="1">
    <citation type="submission" date="2019-06" db="EMBL/GenBank/DDBJ databases">
        <authorList>
            <consortium name="Wellcome Sanger Institute Data Sharing"/>
        </authorList>
    </citation>
    <scope>NUCLEOTIDE SEQUENCE [LARGE SCALE GENOMIC DNA]</scope>
</reference>
<dbReference type="SUPFAM" id="SSF48726">
    <property type="entry name" value="Immunoglobulin"/>
    <property type="match status" value="4"/>
</dbReference>
<dbReference type="InterPro" id="IPR051036">
    <property type="entry name" value="SIGLEC"/>
</dbReference>
<dbReference type="GO" id="GO:0007155">
    <property type="term" value="P:cell adhesion"/>
    <property type="evidence" value="ECO:0007669"/>
    <property type="project" value="UniProtKB-KW"/>
</dbReference>
<keyword evidence="4" id="KW-0130">Cell adhesion</keyword>
<dbReference type="InterPro" id="IPR007110">
    <property type="entry name" value="Ig-like_dom"/>
</dbReference>
<keyword evidence="6" id="KW-0472">Membrane</keyword>
<name>A0A668A651_9TELE</name>
<dbReference type="PROSITE" id="PS50835">
    <property type="entry name" value="IG_LIKE"/>
    <property type="match status" value="3"/>
</dbReference>
<dbReference type="PANTHER" id="PTHR12035:SF128">
    <property type="entry name" value="BRANCHED CHAIN KETO ACID DEHYDROGENASE E1 SUBUNIT BETA,-LIKE-RELATED"/>
    <property type="match status" value="1"/>
</dbReference>
<evidence type="ECO:0000256" key="7">
    <source>
        <dbReference type="ARBA" id="ARBA00023157"/>
    </source>
</evidence>
<dbReference type="GeneTree" id="ENSGT01150000286924"/>
<dbReference type="Gene3D" id="2.60.40.10">
    <property type="entry name" value="Immunoglobulins"/>
    <property type="match status" value="4"/>
</dbReference>
<dbReference type="GO" id="GO:0033691">
    <property type="term" value="F:sialic acid binding"/>
    <property type="evidence" value="ECO:0007669"/>
    <property type="project" value="TreeGrafter"/>
</dbReference>
<dbReference type="AlphaFoldDB" id="A0A668A651"/>
<dbReference type="InterPro" id="IPR003599">
    <property type="entry name" value="Ig_sub"/>
</dbReference>
<dbReference type="PANTHER" id="PTHR12035">
    <property type="entry name" value="SIALIC ACID BINDING IMMUNOGLOBULIN-LIKE LECTIN"/>
    <property type="match status" value="1"/>
</dbReference>
<dbReference type="SMART" id="SM00409">
    <property type="entry name" value="IG"/>
    <property type="match status" value="4"/>
</dbReference>
<evidence type="ECO:0000313" key="15">
    <source>
        <dbReference type="Proteomes" id="UP000472263"/>
    </source>
</evidence>
<evidence type="ECO:0000256" key="8">
    <source>
        <dbReference type="ARBA" id="ARBA00038361"/>
    </source>
</evidence>
<dbReference type="Ensembl" id="ENSMMDT00005049767.1">
    <property type="protein sequence ID" value="ENSMMDP00005048812.1"/>
    <property type="gene ID" value="ENSMMDG00005022199.1"/>
</dbReference>
<reference evidence="14" key="3">
    <citation type="submission" date="2025-09" db="UniProtKB">
        <authorList>
            <consortium name="Ensembl"/>
        </authorList>
    </citation>
    <scope>IDENTIFICATION</scope>
</reference>
<evidence type="ECO:0000256" key="2">
    <source>
        <dbReference type="ARBA" id="ARBA00022692"/>
    </source>
</evidence>
<evidence type="ECO:0000256" key="11">
    <source>
        <dbReference type="ARBA" id="ARBA00045430"/>
    </source>
</evidence>
<evidence type="ECO:0000256" key="3">
    <source>
        <dbReference type="ARBA" id="ARBA00022734"/>
    </source>
</evidence>
<organism evidence="14 15">
    <name type="scientific">Myripristis murdjan</name>
    <name type="common">pinecone soldierfish</name>
    <dbReference type="NCBI Taxonomy" id="586833"/>
    <lineage>
        <taxon>Eukaryota</taxon>
        <taxon>Metazoa</taxon>
        <taxon>Chordata</taxon>
        <taxon>Craniata</taxon>
        <taxon>Vertebrata</taxon>
        <taxon>Euteleostomi</taxon>
        <taxon>Actinopterygii</taxon>
        <taxon>Neopterygii</taxon>
        <taxon>Teleostei</taxon>
        <taxon>Neoteleostei</taxon>
        <taxon>Acanthomorphata</taxon>
        <taxon>Holocentriformes</taxon>
        <taxon>Holocentridae</taxon>
        <taxon>Myripristis</taxon>
    </lineage>
</organism>
<evidence type="ECO:0000256" key="9">
    <source>
        <dbReference type="ARBA" id="ARBA00040106"/>
    </source>
</evidence>
<dbReference type="InParanoid" id="A0A668A651"/>
<dbReference type="GO" id="GO:0005886">
    <property type="term" value="C:plasma membrane"/>
    <property type="evidence" value="ECO:0007669"/>
    <property type="project" value="TreeGrafter"/>
</dbReference>
<feature type="domain" description="Ig-like" evidence="13">
    <location>
        <begin position="104"/>
        <end position="196"/>
    </location>
</feature>
<comment type="subunit">
    <text evidence="12">Predominantly monomer of isoform CD22-beta. Also found as heterodimer of isoform CD22-beta and a shorter isoform. Interacts with PTPN6/SHP-1, LYN, SYK, PIK3R1/PIK3R2 and PLCG1 upon phosphorylation. Interacts with GRB2, INPP5D and SHC1 upon phosphorylation. May form a complex with INPP5D/SHIP, GRB2 and SHC1.</text>
</comment>
<dbReference type="InterPro" id="IPR013783">
    <property type="entry name" value="Ig-like_fold"/>
</dbReference>
<dbReference type="Pfam" id="PF08205">
    <property type="entry name" value="C2-set_2"/>
    <property type="match status" value="1"/>
</dbReference>
<feature type="domain" description="Ig-like" evidence="13">
    <location>
        <begin position="291"/>
        <end position="370"/>
    </location>
</feature>
<sequence>IPCSFTHPDTFKPKHAIWFECGLTCSYVIRSIFSSNNQNVLARYKKRVALLDSDWAMTKNCSIIINDLTEQDTGSYMFRVTDGRSGLTYNFETKVNVTALSQKPTVTSPQLTEGQQTTLTCTAPGHCSGSPPEIIWKWRGTGETSSHVVSNTSTETVVSQKYSSTLTFTPSAKHHGIKVACWVSFLSRFTTEETVTLVVTYVKMPTITGNASVKEGEALTLTCSADSHPPSLITWMKLHSEEYLQNGTETATLVIPNVTAEHSGQYVCTARHLNTTLTASASVTVMYVKMPTITGNASVKEGEALTLTCSADSHPPSLITWMKVDSEEYLQNGTETATLVIPNVTAEHSGQYVCIACHFNRVLTASANVTVMCEYMAPICLDSKYVSDVLTCVCISLGVPLPSIKWPLLESQAEYSITTTMSSFTVNSTIILPVRELDNTTVECVSSSAMSSCFNQLQLMLTATLVVSLPAPIIGVVTDDFPLIWEKVSNRILKHMNDTCDKVEQTFQAVQSSRKELLEKVASTESQSSMSSDLLVQSCLKLLAIKVLMSWRQQMRKLGGRGAVK</sequence>
<dbReference type="InterPro" id="IPR036179">
    <property type="entry name" value="Ig-like_dom_sf"/>
</dbReference>
<protein>
    <recommendedName>
        <fullName evidence="9">B-cell receptor CD22</fullName>
    </recommendedName>
    <alternativeName>
        <fullName evidence="10">Sialic acid-binding Ig-like lectin 2</fullName>
    </alternativeName>
</protein>
<evidence type="ECO:0000259" key="13">
    <source>
        <dbReference type="PROSITE" id="PS50835"/>
    </source>
</evidence>